<comment type="caution">
    <text evidence="2">The sequence shown here is derived from an EMBL/GenBank/DDBJ whole genome shotgun (WGS) entry which is preliminary data.</text>
</comment>
<evidence type="ECO:0000313" key="3">
    <source>
        <dbReference type="Proteomes" id="UP001141327"/>
    </source>
</evidence>
<dbReference type="EMBL" id="JAPMOS010000402">
    <property type="protein sequence ID" value="KAJ4452739.1"/>
    <property type="molecule type" value="Genomic_DNA"/>
</dbReference>
<evidence type="ECO:0000313" key="2">
    <source>
        <dbReference type="EMBL" id="KAJ4452739.1"/>
    </source>
</evidence>
<proteinExistence type="predicted"/>
<sequence length="162" mass="18485">MVDFIAEYVLRNSSGIYRPFFSDAFFHHHWMLDGYDASKPKASQTPPAKRIPNRQHQIMPSHRLRLRLQSWSLQWLFEHRQCSPSPPPPNIPLHATMANDTVHNHRAGPLVPPPPFPYGPVIPLEAVPVQLVPVPVKTVSVVPLDSGDPGPPQLRARRRRRR</sequence>
<protein>
    <submittedName>
        <fullName evidence="2">Uncharacterized protein</fullName>
    </submittedName>
</protein>
<name>A0ABQ8U0Z1_9EUKA</name>
<gene>
    <name evidence="2" type="ORF">PAPYR_13016</name>
</gene>
<evidence type="ECO:0000256" key="1">
    <source>
        <dbReference type="SAM" id="MobiDB-lite"/>
    </source>
</evidence>
<organism evidence="2 3">
    <name type="scientific">Paratrimastix pyriformis</name>
    <dbReference type="NCBI Taxonomy" id="342808"/>
    <lineage>
        <taxon>Eukaryota</taxon>
        <taxon>Metamonada</taxon>
        <taxon>Preaxostyla</taxon>
        <taxon>Paratrimastigidae</taxon>
        <taxon>Paratrimastix</taxon>
    </lineage>
</organism>
<accession>A0ABQ8U0Z1</accession>
<reference evidence="2" key="1">
    <citation type="journal article" date="2022" name="bioRxiv">
        <title>Genomics of Preaxostyla Flagellates Illuminates Evolutionary Transitions and the Path Towards Mitochondrial Loss.</title>
        <authorList>
            <person name="Novak L.V.F."/>
            <person name="Treitli S.C."/>
            <person name="Pyrih J."/>
            <person name="Halakuc P."/>
            <person name="Pipaliya S.V."/>
            <person name="Vacek V."/>
            <person name="Brzon O."/>
            <person name="Soukal P."/>
            <person name="Eme L."/>
            <person name="Dacks J.B."/>
            <person name="Karnkowska A."/>
            <person name="Elias M."/>
            <person name="Hampl V."/>
        </authorList>
    </citation>
    <scope>NUCLEOTIDE SEQUENCE</scope>
    <source>
        <strain evidence="2">RCP-MX</strain>
    </source>
</reference>
<dbReference type="Proteomes" id="UP001141327">
    <property type="component" value="Unassembled WGS sequence"/>
</dbReference>
<feature type="region of interest" description="Disordered" evidence="1">
    <location>
        <begin position="141"/>
        <end position="162"/>
    </location>
</feature>
<keyword evidence="3" id="KW-1185">Reference proteome</keyword>